<dbReference type="NCBIfam" id="TIGR03954">
    <property type="entry name" value="integ_memb_HG"/>
    <property type="match status" value="1"/>
</dbReference>
<dbReference type="GO" id="GO:0005886">
    <property type="term" value="C:plasma membrane"/>
    <property type="evidence" value="ECO:0007669"/>
    <property type="project" value="UniProtKB-SubCell"/>
</dbReference>
<keyword evidence="4 6" id="KW-1133">Transmembrane helix</keyword>
<dbReference type="AlphaFoldDB" id="A0A917PHJ0"/>
<feature type="domain" description="DUF3817" evidence="7">
    <location>
        <begin position="15"/>
        <end position="100"/>
    </location>
</feature>
<evidence type="ECO:0000256" key="5">
    <source>
        <dbReference type="ARBA" id="ARBA00023136"/>
    </source>
</evidence>
<organism evidence="8 9">
    <name type="scientific">Pseudomonas matsuisoli</name>
    <dbReference type="NCBI Taxonomy" id="1515666"/>
    <lineage>
        <taxon>Bacteria</taxon>
        <taxon>Pseudomonadati</taxon>
        <taxon>Pseudomonadota</taxon>
        <taxon>Gammaproteobacteria</taxon>
        <taxon>Pseudomonadales</taxon>
        <taxon>Pseudomonadaceae</taxon>
        <taxon>Pseudomonas</taxon>
    </lineage>
</organism>
<dbReference type="Proteomes" id="UP000635983">
    <property type="component" value="Unassembled WGS sequence"/>
</dbReference>
<accession>A0A917PHJ0</accession>
<evidence type="ECO:0000256" key="4">
    <source>
        <dbReference type="ARBA" id="ARBA00022989"/>
    </source>
</evidence>
<keyword evidence="9" id="KW-1185">Reference proteome</keyword>
<dbReference type="EMBL" id="BMPO01000001">
    <property type="protein sequence ID" value="GGJ78735.1"/>
    <property type="molecule type" value="Genomic_DNA"/>
</dbReference>
<keyword evidence="5 6" id="KW-0472">Membrane</keyword>
<protein>
    <submittedName>
        <fullName evidence="8">Membrane protein YdzA</fullName>
    </submittedName>
</protein>
<dbReference type="InterPro" id="IPR023845">
    <property type="entry name" value="DUF3817_TM"/>
</dbReference>
<name>A0A917PHJ0_9PSED</name>
<evidence type="ECO:0000259" key="7">
    <source>
        <dbReference type="Pfam" id="PF12823"/>
    </source>
</evidence>
<evidence type="ECO:0000256" key="2">
    <source>
        <dbReference type="ARBA" id="ARBA00022475"/>
    </source>
</evidence>
<evidence type="ECO:0000313" key="9">
    <source>
        <dbReference type="Proteomes" id="UP000635983"/>
    </source>
</evidence>
<proteinExistence type="predicted"/>
<dbReference type="RefSeq" id="WP_188981173.1">
    <property type="nucleotide sequence ID" value="NZ_BMPO01000001.1"/>
</dbReference>
<sequence>MPANPSPQHTSAYGRLRLAAWLEGLTLLTLLFIAVPLKHLSGHAEVVSAVGPVHGLAFLFYLSQLFLAGSRGQWPASRWIGFFLCAFIPFGFILSLRALRRMEHA</sequence>
<evidence type="ECO:0000256" key="1">
    <source>
        <dbReference type="ARBA" id="ARBA00004651"/>
    </source>
</evidence>
<keyword evidence="2" id="KW-1003">Cell membrane</keyword>
<keyword evidence="3 6" id="KW-0812">Transmembrane</keyword>
<dbReference type="PANTHER" id="PTHR40077">
    <property type="entry name" value="MEMBRANE PROTEIN-RELATED"/>
    <property type="match status" value="1"/>
</dbReference>
<reference evidence="8" key="2">
    <citation type="submission" date="2020-09" db="EMBL/GenBank/DDBJ databases">
        <authorList>
            <person name="Sun Q."/>
            <person name="Ohkuma M."/>
        </authorList>
    </citation>
    <scope>NUCLEOTIDE SEQUENCE</scope>
    <source>
        <strain evidence="8">JCM 30078</strain>
    </source>
</reference>
<comment type="caution">
    <text evidence="8">The sequence shown here is derived from an EMBL/GenBank/DDBJ whole genome shotgun (WGS) entry which is preliminary data.</text>
</comment>
<feature type="transmembrane region" description="Helical" evidence="6">
    <location>
        <begin position="20"/>
        <end position="37"/>
    </location>
</feature>
<comment type="subcellular location">
    <subcellularLocation>
        <location evidence="1">Cell membrane</location>
        <topology evidence="1">Multi-pass membrane protein</topology>
    </subcellularLocation>
</comment>
<gene>
    <name evidence="8" type="primary">ydzA</name>
    <name evidence="8" type="ORF">GCM10009304_00810</name>
</gene>
<reference evidence="8" key="1">
    <citation type="journal article" date="2014" name="Int. J. Syst. Evol. Microbiol.">
        <title>Complete genome sequence of Corynebacterium casei LMG S-19264T (=DSM 44701T), isolated from a smear-ripened cheese.</title>
        <authorList>
            <consortium name="US DOE Joint Genome Institute (JGI-PGF)"/>
            <person name="Walter F."/>
            <person name="Albersmeier A."/>
            <person name="Kalinowski J."/>
            <person name="Ruckert C."/>
        </authorList>
    </citation>
    <scope>NUCLEOTIDE SEQUENCE</scope>
    <source>
        <strain evidence="8">JCM 30078</strain>
    </source>
</reference>
<dbReference type="PANTHER" id="PTHR40077:SF1">
    <property type="entry name" value="MEMBRANE PROTEIN"/>
    <property type="match status" value="1"/>
</dbReference>
<feature type="transmembrane region" description="Helical" evidence="6">
    <location>
        <begin position="49"/>
        <end position="67"/>
    </location>
</feature>
<evidence type="ECO:0000256" key="6">
    <source>
        <dbReference type="SAM" id="Phobius"/>
    </source>
</evidence>
<evidence type="ECO:0000313" key="8">
    <source>
        <dbReference type="EMBL" id="GGJ78735.1"/>
    </source>
</evidence>
<dbReference type="Pfam" id="PF12823">
    <property type="entry name" value="DUF3817"/>
    <property type="match status" value="1"/>
</dbReference>
<evidence type="ECO:0000256" key="3">
    <source>
        <dbReference type="ARBA" id="ARBA00022692"/>
    </source>
</evidence>
<feature type="transmembrane region" description="Helical" evidence="6">
    <location>
        <begin position="79"/>
        <end position="99"/>
    </location>
</feature>